<dbReference type="EMBL" id="UZAH01025362">
    <property type="protein sequence ID" value="VDO62322.1"/>
    <property type="molecule type" value="Genomic_DNA"/>
</dbReference>
<proteinExistence type="predicted"/>
<evidence type="ECO:0000313" key="6">
    <source>
        <dbReference type="WBParaSite" id="HPBE_0000476301-mRNA-1"/>
    </source>
</evidence>
<accession>A0A3P8ARQ9</accession>
<evidence type="ECO:0000313" key="4">
    <source>
        <dbReference type="EMBL" id="VDO62322.1"/>
    </source>
</evidence>
<protein>
    <submittedName>
        <fullName evidence="6">Utp12 domain-containing protein</fullName>
    </submittedName>
</protein>
<feature type="region of interest" description="Disordered" evidence="3">
    <location>
        <begin position="1"/>
        <end position="68"/>
    </location>
</feature>
<dbReference type="OrthoDB" id="30195at2759"/>
<feature type="region of interest" description="Disordered" evidence="3">
    <location>
        <begin position="187"/>
        <end position="280"/>
    </location>
</feature>
<keyword evidence="5" id="KW-1185">Reference proteome</keyword>
<dbReference type="Proteomes" id="UP000050761">
    <property type="component" value="Unassembled WGS sequence"/>
</dbReference>
<dbReference type="AlphaFoldDB" id="A0A183FEG1"/>
<reference evidence="4 5" key="1">
    <citation type="submission" date="2018-11" db="EMBL/GenBank/DDBJ databases">
        <authorList>
            <consortium name="Pathogen Informatics"/>
        </authorList>
    </citation>
    <scope>NUCLEOTIDE SEQUENCE [LARGE SCALE GENOMIC DNA]</scope>
</reference>
<evidence type="ECO:0000256" key="1">
    <source>
        <dbReference type="ARBA" id="ARBA00004123"/>
    </source>
</evidence>
<feature type="compositionally biased region" description="Acidic residues" evidence="3">
    <location>
        <begin position="254"/>
        <end position="280"/>
    </location>
</feature>
<feature type="compositionally biased region" description="Low complexity" evidence="3">
    <location>
        <begin position="192"/>
        <end position="201"/>
    </location>
</feature>
<dbReference type="PANTHER" id="PTHR44267:SF1">
    <property type="entry name" value="WD REPEAT-CONTAINING PROTEIN 43"/>
    <property type="match status" value="1"/>
</dbReference>
<dbReference type="InterPro" id="IPR052414">
    <property type="entry name" value="U3_snoRNA-assoc_WDR"/>
</dbReference>
<keyword evidence="2" id="KW-0539">Nucleus</keyword>
<name>A0A183FEG1_HELPZ</name>
<dbReference type="WBParaSite" id="HPBE_0000476301-mRNA-1">
    <property type="protein sequence ID" value="HPBE_0000476301-mRNA-1"/>
    <property type="gene ID" value="HPBE_0000476301"/>
</dbReference>
<sequence>MVKQRKSLGSDILQSPGTVVDVPELAASPTKKVKTNGRLDDVDVEDNGSGSLMNGLRDGAKGKKSKSLTMGQLAEQQRVESDVKLPQASNASLAVQVTQGLMSNDVLKLDSVLREARVDIIQVRNLETELSGLVEWMRQRVGHQQKLLELHGRLSIIGEQIERRMNRTVIVAPQPLIVFNDDVDSDLEELESGGSDESGVSSEEEEDWWDEGGLGGGDENGHDGDDDDEESDDGSDINIPTKKSRAYNGGSGMEGDDDSDEEGSEDEKGGDDEQDEMDIG</sequence>
<gene>
    <name evidence="4" type="ORF">HPBE_LOCUS4764</name>
</gene>
<accession>A0A183FEG1</accession>
<reference evidence="6" key="2">
    <citation type="submission" date="2019-09" db="UniProtKB">
        <authorList>
            <consortium name="WormBaseParasite"/>
        </authorList>
    </citation>
    <scope>IDENTIFICATION</scope>
</reference>
<organism evidence="5 6">
    <name type="scientific">Heligmosomoides polygyrus</name>
    <name type="common">Parasitic roundworm</name>
    <dbReference type="NCBI Taxonomy" id="6339"/>
    <lineage>
        <taxon>Eukaryota</taxon>
        <taxon>Metazoa</taxon>
        <taxon>Ecdysozoa</taxon>
        <taxon>Nematoda</taxon>
        <taxon>Chromadorea</taxon>
        <taxon>Rhabditida</taxon>
        <taxon>Rhabditina</taxon>
        <taxon>Rhabditomorpha</taxon>
        <taxon>Strongyloidea</taxon>
        <taxon>Heligmosomidae</taxon>
        <taxon>Heligmosomoides</taxon>
    </lineage>
</organism>
<comment type="subcellular location">
    <subcellularLocation>
        <location evidence="1">Nucleus</location>
    </subcellularLocation>
</comment>
<dbReference type="PANTHER" id="PTHR44267">
    <property type="entry name" value="WD REPEAT-CONTAINING PROTEIN 43"/>
    <property type="match status" value="1"/>
</dbReference>
<evidence type="ECO:0000256" key="2">
    <source>
        <dbReference type="ARBA" id="ARBA00023242"/>
    </source>
</evidence>
<evidence type="ECO:0000256" key="3">
    <source>
        <dbReference type="SAM" id="MobiDB-lite"/>
    </source>
</evidence>
<evidence type="ECO:0000313" key="5">
    <source>
        <dbReference type="Proteomes" id="UP000050761"/>
    </source>
</evidence>
<dbReference type="GO" id="GO:0005730">
    <property type="term" value="C:nucleolus"/>
    <property type="evidence" value="ECO:0007669"/>
    <property type="project" value="TreeGrafter"/>
</dbReference>
<feature type="compositionally biased region" description="Acidic residues" evidence="3">
    <location>
        <begin position="224"/>
        <end position="235"/>
    </location>
</feature>
<dbReference type="GO" id="GO:0000462">
    <property type="term" value="P:maturation of SSU-rRNA from tricistronic rRNA transcript (SSU-rRNA, 5.8S rRNA, LSU-rRNA)"/>
    <property type="evidence" value="ECO:0007669"/>
    <property type="project" value="TreeGrafter"/>
</dbReference>